<dbReference type="Proteomes" id="UP000288227">
    <property type="component" value="Unassembled WGS sequence"/>
</dbReference>
<dbReference type="AlphaFoldDB" id="A0A401U5F7"/>
<protein>
    <submittedName>
        <fullName evidence="3">DUF2807 domain-containing protein</fullName>
    </submittedName>
</protein>
<comment type="caution">
    <text evidence="3">The sequence shown here is derived from an EMBL/GenBank/DDBJ whole genome shotgun (WGS) entry which is preliminary data.</text>
</comment>
<keyword evidence="4" id="KW-1185">Reference proteome</keyword>
<organism evidence="3 4">
    <name type="scientific">Chryseotalea sanaruensis</name>
    <dbReference type="NCBI Taxonomy" id="2482724"/>
    <lineage>
        <taxon>Bacteria</taxon>
        <taxon>Pseudomonadati</taxon>
        <taxon>Bacteroidota</taxon>
        <taxon>Cytophagia</taxon>
        <taxon>Cytophagales</taxon>
        <taxon>Chryseotaleaceae</taxon>
        <taxon>Chryseotalea</taxon>
    </lineage>
</organism>
<reference evidence="3 4" key="1">
    <citation type="submission" date="2018-11" db="EMBL/GenBank/DDBJ databases">
        <title>Chryseotalea sanarue gen. nov., sp., nov., a member of the family Cytophagaceae, isolated from a brackish lake in Hamamatsu Japan.</title>
        <authorList>
            <person name="Maejima Y."/>
            <person name="Iino T."/>
            <person name="Muraguchi Y."/>
            <person name="Fukuda K."/>
            <person name="Ohkuma M."/>
            <person name="Moriuchi R."/>
            <person name="Dohra H."/>
            <person name="Kimbara K."/>
            <person name="Shintani M."/>
        </authorList>
    </citation>
    <scope>NUCLEOTIDE SEQUENCE [LARGE SCALE GENOMIC DNA]</scope>
    <source>
        <strain evidence="3 4">Ys</strain>
    </source>
</reference>
<evidence type="ECO:0000256" key="1">
    <source>
        <dbReference type="SAM" id="SignalP"/>
    </source>
</evidence>
<accession>A0A401U5F7</accession>
<sequence>MKRIFILTAVLLISLSALAQKKETRNVGTFKKVGFGGGGKLYIKQGSPQKVELEGNQETLNKYETIVEGDKLSIRPKERWNNWNWKDDDDITVYITVENITGLAVSGSGDIIGQNAIKTDELDLKVSGSGSLKVEATVGGDLESDVSGSGNIELKASAHSFESDISGSGDVIASVQITGKSSFSIAGSGKIIVDGRAKELISRISGSGSIKGENFEVEVCDIKVAGSGNVYIHVKDELNVSIAGSGDVRYKGDPKRVNSNAAGSGSVRKF</sequence>
<feature type="signal peptide" evidence="1">
    <location>
        <begin position="1"/>
        <end position="19"/>
    </location>
</feature>
<dbReference type="OrthoDB" id="680270at2"/>
<feature type="domain" description="Putative auto-transporter adhesin head GIN" evidence="2">
    <location>
        <begin position="30"/>
        <end position="193"/>
    </location>
</feature>
<evidence type="ECO:0000313" key="3">
    <source>
        <dbReference type="EMBL" id="GCC50141.1"/>
    </source>
</evidence>
<name>A0A401U5F7_9BACT</name>
<evidence type="ECO:0000313" key="4">
    <source>
        <dbReference type="Proteomes" id="UP000288227"/>
    </source>
</evidence>
<dbReference type="RefSeq" id="WP_127120794.1">
    <property type="nucleotide sequence ID" value="NZ_BHXQ01000001.1"/>
</dbReference>
<feature type="chain" id="PRO_5019306553" evidence="1">
    <location>
        <begin position="20"/>
        <end position="270"/>
    </location>
</feature>
<dbReference type="Gene3D" id="2.160.20.120">
    <property type="match status" value="2"/>
</dbReference>
<dbReference type="PANTHER" id="PTHR39200:SF1">
    <property type="entry name" value="AUTO-TRANSPORTER ADHESIN HEAD GIN DOMAIN-CONTAINING PROTEIN-RELATED"/>
    <property type="match status" value="1"/>
</dbReference>
<gene>
    <name evidence="3" type="ORF">SanaruYs_03560</name>
</gene>
<proteinExistence type="predicted"/>
<evidence type="ECO:0000259" key="2">
    <source>
        <dbReference type="Pfam" id="PF10988"/>
    </source>
</evidence>
<dbReference type="EMBL" id="BHXQ01000001">
    <property type="protein sequence ID" value="GCC50141.1"/>
    <property type="molecule type" value="Genomic_DNA"/>
</dbReference>
<dbReference type="Pfam" id="PF10988">
    <property type="entry name" value="DUF2807"/>
    <property type="match status" value="1"/>
</dbReference>
<dbReference type="InterPro" id="IPR021255">
    <property type="entry name" value="DUF2807"/>
</dbReference>
<dbReference type="PANTHER" id="PTHR39200">
    <property type="entry name" value="HYPOTHETICAL EXPORTED PROTEIN"/>
    <property type="match status" value="1"/>
</dbReference>
<keyword evidence="1" id="KW-0732">Signal</keyword>